<reference evidence="5" key="1">
    <citation type="journal article" date="2017" name="PLoS ONE">
        <title>The Agassiz's desert tortoise genome provides a resource for the conservation of a threatened species.</title>
        <authorList>
            <person name="Tollis M."/>
            <person name="DeNardo D.F."/>
            <person name="Cornelius J.A."/>
            <person name="Dolby G.A."/>
            <person name="Edwards T."/>
            <person name="Henen B.T."/>
            <person name="Karl A.E."/>
            <person name="Murphy R.W."/>
            <person name="Kusumi K."/>
        </authorList>
    </citation>
    <scope>NUCLEOTIDE SEQUENCE [LARGE SCALE GENOMIC DNA]</scope>
</reference>
<dbReference type="InterPro" id="IPR001079">
    <property type="entry name" value="Galectin_CRD"/>
</dbReference>
<dbReference type="SMART" id="SM00276">
    <property type="entry name" value="GLECT"/>
    <property type="match status" value="1"/>
</dbReference>
<evidence type="ECO:0000313" key="4">
    <source>
        <dbReference type="Ensembl" id="ENSGAGP00000014404.1"/>
    </source>
</evidence>
<dbReference type="FunFam" id="2.60.120.200:FF:000021">
    <property type="entry name" value="Galectin"/>
    <property type="match status" value="1"/>
</dbReference>
<dbReference type="PROSITE" id="PS51304">
    <property type="entry name" value="GALECTIN"/>
    <property type="match status" value="1"/>
</dbReference>
<protein>
    <recommendedName>
        <fullName evidence="2">Galectin</fullName>
    </recommendedName>
</protein>
<dbReference type="PANTHER" id="PTHR11346:SF104">
    <property type="entry name" value="GALECTIN-2"/>
    <property type="match status" value="1"/>
</dbReference>
<dbReference type="SUPFAM" id="SSF49899">
    <property type="entry name" value="Concanavalin A-like lectins/glucanases"/>
    <property type="match status" value="1"/>
</dbReference>
<evidence type="ECO:0000256" key="2">
    <source>
        <dbReference type="RuleBase" id="RU102079"/>
    </source>
</evidence>
<feature type="domain" description="Galectin" evidence="3">
    <location>
        <begin position="4"/>
        <end position="131"/>
    </location>
</feature>
<dbReference type="InterPro" id="IPR013320">
    <property type="entry name" value="ConA-like_dom_sf"/>
</dbReference>
<proteinExistence type="predicted"/>
<name>A0A452HHP7_9SAUR</name>
<dbReference type="STRING" id="38772.ENSGAGP00000014404"/>
<reference evidence="4" key="3">
    <citation type="submission" date="2025-09" db="UniProtKB">
        <authorList>
            <consortium name="Ensembl"/>
        </authorList>
    </citation>
    <scope>IDENTIFICATION</scope>
</reference>
<dbReference type="Pfam" id="PF00337">
    <property type="entry name" value="Gal-bind_lectin"/>
    <property type="match status" value="1"/>
</dbReference>
<reference evidence="4" key="2">
    <citation type="submission" date="2025-08" db="UniProtKB">
        <authorList>
            <consortium name="Ensembl"/>
        </authorList>
    </citation>
    <scope>IDENTIFICATION</scope>
</reference>
<evidence type="ECO:0000259" key="3">
    <source>
        <dbReference type="PROSITE" id="PS51304"/>
    </source>
</evidence>
<dbReference type="InterPro" id="IPR044156">
    <property type="entry name" value="Galectin-like"/>
</dbReference>
<dbReference type="SMART" id="SM00908">
    <property type="entry name" value="Gal-bind_lectin"/>
    <property type="match status" value="1"/>
</dbReference>
<evidence type="ECO:0000256" key="1">
    <source>
        <dbReference type="ARBA" id="ARBA00022734"/>
    </source>
</evidence>
<keyword evidence="5" id="KW-1185">Reference proteome</keyword>
<dbReference type="PANTHER" id="PTHR11346">
    <property type="entry name" value="GALECTIN"/>
    <property type="match status" value="1"/>
</dbReference>
<sequence>MSEKFEILNLDLKAGNSLKIKGNIANDAENFVINLGKSPSELGLHFNPRFNESTIICNSKCANCWQSEHRDKHLSFSRGSEVKFIVSFLGDKFKVKLPDGHEVEFPNRHGYDKITYLSVQGGFKVISFKQE</sequence>
<dbReference type="GO" id="GO:0030246">
    <property type="term" value="F:carbohydrate binding"/>
    <property type="evidence" value="ECO:0007669"/>
    <property type="project" value="UniProtKB-UniRule"/>
</dbReference>
<evidence type="ECO:0000313" key="5">
    <source>
        <dbReference type="Proteomes" id="UP000291020"/>
    </source>
</evidence>
<keyword evidence="1 2" id="KW-0430">Lectin</keyword>
<accession>A0A452HHP7</accession>
<organism evidence="4 5">
    <name type="scientific">Gopherus agassizii</name>
    <name type="common">Agassiz's desert tortoise</name>
    <dbReference type="NCBI Taxonomy" id="38772"/>
    <lineage>
        <taxon>Eukaryota</taxon>
        <taxon>Metazoa</taxon>
        <taxon>Chordata</taxon>
        <taxon>Craniata</taxon>
        <taxon>Vertebrata</taxon>
        <taxon>Euteleostomi</taxon>
        <taxon>Archelosauria</taxon>
        <taxon>Testudinata</taxon>
        <taxon>Testudines</taxon>
        <taxon>Cryptodira</taxon>
        <taxon>Durocryptodira</taxon>
        <taxon>Testudinoidea</taxon>
        <taxon>Testudinidae</taxon>
        <taxon>Gopherus</taxon>
    </lineage>
</organism>
<dbReference type="AlphaFoldDB" id="A0A452HHP7"/>
<dbReference type="Ensembl" id="ENSGAGT00000016476.1">
    <property type="protein sequence ID" value="ENSGAGP00000014404.1"/>
    <property type="gene ID" value="ENSGAGG00000010950.1"/>
</dbReference>
<dbReference type="Gene3D" id="2.60.120.200">
    <property type="match status" value="1"/>
</dbReference>
<dbReference type="CDD" id="cd00070">
    <property type="entry name" value="GLECT"/>
    <property type="match status" value="1"/>
</dbReference>
<dbReference type="Proteomes" id="UP000291020">
    <property type="component" value="Unassembled WGS sequence"/>
</dbReference>